<keyword evidence="1" id="KW-0479">Metal-binding</keyword>
<dbReference type="SUPFAM" id="SSF53187">
    <property type="entry name" value="Zn-dependent exopeptidases"/>
    <property type="match status" value="1"/>
</dbReference>
<keyword evidence="4" id="KW-0732">Signal</keyword>
<dbReference type="Gene3D" id="3.30.70.360">
    <property type="match status" value="1"/>
</dbReference>
<sequence length="439" mass="46912">MKKFIVLVCLTHILAFTSANARQSLGVVEQQMIREIHQELPKTIEQLAQAVNINSGTMNFPGVKAVGELMIAQLSALGFAAKWQKGGAFNRAGHVVAHFNHNQANKKKILMIGHLDTVFAKDDSFQQFQRLSETEASGPGVIDMKGGNAIILASLQALKKVNILQDLAITVVLTGDEESSGRPLALSKKAIVDAAKWADIALGFENGDSNIGTAMVARRSYLGWTLTVTGKAAHSSQIFTTEQGYGAVLEAARILNAFREQLSQQQNLTFNPGVIAGGTRVNGQQAASSFNAFGKANVIAQRLIVNGDLRGLTEQQVANARKMMQAIVSDNLAHTQAVLSFSTGYPPMAPTSGNQQLLSLYSQVSQDLGYGEVVAANPRKAGAADISFAANHVEMALDGLGLMGRGGHTKNEVADLTSLTKNIEKTAILLYRLSQNSAE</sequence>
<keyword evidence="2" id="KW-0378">Hydrolase</keyword>
<evidence type="ECO:0000313" key="6">
    <source>
        <dbReference type="EMBL" id="GLX78654.1"/>
    </source>
</evidence>
<feature type="signal peptide" evidence="4">
    <location>
        <begin position="1"/>
        <end position="21"/>
    </location>
</feature>
<name>A0ABQ6GU06_9GAMM</name>
<gene>
    <name evidence="6" type="ORF">tinsulaeT_19940</name>
</gene>
<dbReference type="Pfam" id="PF07687">
    <property type="entry name" value="M20_dimer"/>
    <property type="match status" value="1"/>
</dbReference>
<organism evidence="6 7">
    <name type="scientific">Thalassotalea insulae</name>
    <dbReference type="NCBI Taxonomy" id="2056778"/>
    <lineage>
        <taxon>Bacteria</taxon>
        <taxon>Pseudomonadati</taxon>
        <taxon>Pseudomonadota</taxon>
        <taxon>Gammaproteobacteria</taxon>
        <taxon>Alteromonadales</taxon>
        <taxon>Colwelliaceae</taxon>
        <taxon>Thalassotalea</taxon>
    </lineage>
</organism>
<feature type="domain" description="Peptidase M20 dimerisation" evidence="5">
    <location>
        <begin position="216"/>
        <end position="334"/>
    </location>
</feature>
<comment type="caution">
    <text evidence="6">The sequence shown here is derived from an EMBL/GenBank/DDBJ whole genome shotgun (WGS) entry which is preliminary data.</text>
</comment>
<dbReference type="Pfam" id="PF01546">
    <property type="entry name" value="Peptidase_M20"/>
    <property type="match status" value="1"/>
</dbReference>
<feature type="chain" id="PRO_5046221810" evidence="4">
    <location>
        <begin position="22"/>
        <end position="439"/>
    </location>
</feature>
<dbReference type="EMBL" id="BSST01000001">
    <property type="protein sequence ID" value="GLX78654.1"/>
    <property type="molecule type" value="Genomic_DNA"/>
</dbReference>
<proteinExistence type="predicted"/>
<dbReference type="InterPro" id="IPR011650">
    <property type="entry name" value="Peptidase_M20_dimer"/>
</dbReference>
<keyword evidence="7" id="KW-1185">Reference proteome</keyword>
<keyword evidence="3" id="KW-0170">Cobalt</keyword>
<evidence type="ECO:0000256" key="1">
    <source>
        <dbReference type="ARBA" id="ARBA00022723"/>
    </source>
</evidence>
<evidence type="ECO:0000256" key="2">
    <source>
        <dbReference type="ARBA" id="ARBA00022801"/>
    </source>
</evidence>
<accession>A0ABQ6GU06</accession>
<reference evidence="6 7" key="1">
    <citation type="submission" date="2023-03" db="EMBL/GenBank/DDBJ databases">
        <title>Draft genome sequence of Thalassotalea insulae KCTC 62186T.</title>
        <authorList>
            <person name="Sawabe T."/>
        </authorList>
    </citation>
    <scope>NUCLEOTIDE SEQUENCE [LARGE SCALE GENOMIC DNA]</scope>
    <source>
        <strain evidence="6 7">KCTC 62186</strain>
    </source>
</reference>
<protein>
    <submittedName>
        <fullName evidence="6">Peptidase M20</fullName>
    </submittedName>
</protein>
<dbReference type="PANTHER" id="PTHR43808:SF32">
    <property type="entry name" value="ARGE_DAPE-RELATED DEACYLASE"/>
    <property type="match status" value="1"/>
</dbReference>
<dbReference type="Proteomes" id="UP001157186">
    <property type="component" value="Unassembled WGS sequence"/>
</dbReference>
<evidence type="ECO:0000259" key="5">
    <source>
        <dbReference type="Pfam" id="PF07687"/>
    </source>
</evidence>
<dbReference type="InterPro" id="IPR036264">
    <property type="entry name" value="Bact_exopeptidase_dim_dom"/>
</dbReference>
<dbReference type="Gene3D" id="3.40.630.10">
    <property type="entry name" value="Zn peptidases"/>
    <property type="match status" value="1"/>
</dbReference>
<dbReference type="RefSeq" id="WP_431313644.1">
    <property type="nucleotide sequence ID" value="NZ_BSST01000001.1"/>
</dbReference>
<evidence type="ECO:0000313" key="7">
    <source>
        <dbReference type="Proteomes" id="UP001157186"/>
    </source>
</evidence>
<dbReference type="PANTHER" id="PTHR43808">
    <property type="entry name" value="ACETYLORNITHINE DEACETYLASE"/>
    <property type="match status" value="1"/>
</dbReference>
<dbReference type="InterPro" id="IPR050072">
    <property type="entry name" value="Peptidase_M20A"/>
</dbReference>
<evidence type="ECO:0000256" key="4">
    <source>
        <dbReference type="SAM" id="SignalP"/>
    </source>
</evidence>
<dbReference type="SUPFAM" id="SSF55031">
    <property type="entry name" value="Bacterial exopeptidase dimerisation domain"/>
    <property type="match status" value="1"/>
</dbReference>
<dbReference type="InterPro" id="IPR002933">
    <property type="entry name" value="Peptidase_M20"/>
</dbReference>
<evidence type="ECO:0000256" key="3">
    <source>
        <dbReference type="ARBA" id="ARBA00023285"/>
    </source>
</evidence>